<evidence type="ECO:0000256" key="2">
    <source>
        <dbReference type="SAM" id="MobiDB-lite"/>
    </source>
</evidence>
<feature type="region of interest" description="Disordered" evidence="2">
    <location>
        <begin position="937"/>
        <end position="973"/>
    </location>
</feature>
<feature type="compositionally biased region" description="Basic and acidic residues" evidence="2">
    <location>
        <begin position="1012"/>
        <end position="1048"/>
    </location>
</feature>
<dbReference type="Proteomes" id="UP000018320">
    <property type="component" value="Unassembled WGS sequence"/>
</dbReference>
<name>V6TJJ1_GIAIN</name>
<feature type="region of interest" description="Disordered" evidence="2">
    <location>
        <begin position="1466"/>
        <end position="1500"/>
    </location>
</feature>
<feature type="compositionally biased region" description="Basic residues" evidence="2">
    <location>
        <begin position="598"/>
        <end position="611"/>
    </location>
</feature>
<feature type="region of interest" description="Disordered" evidence="2">
    <location>
        <begin position="460"/>
        <end position="532"/>
    </location>
</feature>
<keyword evidence="1" id="KW-0175">Coiled coil</keyword>
<gene>
    <name evidence="3" type="ORF">DHA2_154604</name>
</gene>
<proteinExistence type="predicted"/>
<feature type="region of interest" description="Disordered" evidence="2">
    <location>
        <begin position="996"/>
        <end position="1059"/>
    </location>
</feature>
<feature type="region of interest" description="Disordered" evidence="2">
    <location>
        <begin position="1226"/>
        <end position="1262"/>
    </location>
</feature>
<protein>
    <submittedName>
        <fullName evidence="3">Chromosome segregation protein SMC</fullName>
    </submittedName>
</protein>
<feature type="region of interest" description="Disordered" evidence="2">
    <location>
        <begin position="1947"/>
        <end position="1979"/>
    </location>
</feature>
<feature type="compositionally biased region" description="Acidic residues" evidence="2">
    <location>
        <begin position="474"/>
        <end position="485"/>
    </location>
</feature>
<feature type="compositionally biased region" description="Basic and acidic residues" evidence="2">
    <location>
        <begin position="523"/>
        <end position="532"/>
    </location>
</feature>
<dbReference type="VEuPathDB" id="GiardiaDB:GL50581_3410"/>
<evidence type="ECO:0000313" key="4">
    <source>
        <dbReference type="Proteomes" id="UP000018320"/>
    </source>
</evidence>
<evidence type="ECO:0000256" key="1">
    <source>
        <dbReference type="SAM" id="Coils"/>
    </source>
</evidence>
<feature type="region of interest" description="Disordered" evidence="2">
    <location>
        <begin position="581"/>
        <end position="665"/>
    </location>
</feature>
<reference evidence="4" key="1">
    <citation type="submission" date="2012-02" db="EMBL/GenBank/DDBJ databases">
        <title>Genome sequencing of Giardia lamblia Genotypes A2 and B isolates (DH and GS) and comparative analysis with the genomes of Genotypes A1 and E (WB and Pig).</title>
        <authorList>
            <person name="Adam R."/>
            <person name="Dahlstrom E."/>
            <person name="Martens C."/>
            <person name="Bruno D."/>
            <person name="Barbian K."/>
            <person name="Porcella S.F."/>
            <person name="Nash T."/>
        </authorList>
    </citation>
    <scope>NUCLEOTIDE SEQUENCE</scope>
    <source>
        <strain evidence="4">DH</strain>
    </source>
</reference>
<feature type="compositionally biased region" description="Basic and acidic residues" evidence="2">
    <location>
        <begin position="1468"/>
        <end position="1481"/>
    </location>
</feature>
<dbReference type="VEuPathDB" id="GiardiaDB:GL50803_0012217"/>
<accession>V6TJJ1</accession>
<feature type="compositionally biased region" description="Gly residues" evidence="2">
    <location>
        <begin position="612"/>
        <end position="633"/>
    </location>
</feature>
<feature type="compositionally biased region" description="Polar residues" evidence="2">
    <location>
        <begin position="1482"/>
        <end position="1495"/>
    </location>
</feature>
<dbReference type="EMBL" id="AHGT01000033">
    <property type="protein sequence ID" value="ESU37115.1"/>
    <property type="molecule type" value="Genomic_DNA"/>
</dbReference>
<evidence type="ECO:0000313" key="3">
    <source>
        <dbReference type="EMBL" id="ESU37115.1"/>
    </source>
</evidence>
<reference evidence="3 4" key="2">
    <citation type="journal article" date="2013" name="Genome Biol. Evol.">
        <title>Genome sequencing of Giardia lamblia genotypes A2 and B isolates (DH and GS) and comparative analysis with the genomes of genotypes A1 and E (WB and Pig).</title>
        <authorList>
            <person name="Adam R.D."/>
            <person name="Dahlstrom E.W."/>
            <person name="Martens C.A."/>
            <person name="Bruno D.P."/>
            <person name="Barbian K.D."/>
            <person name="Ricklefs S.M."/>
            <person name="Hernandez M.M."/>
            <person name="Narla N.P."/>
            <person name="Patel R.B."/>
            <person name="Porcella S.F."/>
            <person name="Nash T.E."/>
        </authorList>
    </citation>
    <scope>NUCLEOTIDE SEQUENCE [LARGE SCALE GENOMIC DNA]</scope>
    <source>
        <strain evidence="3 4">DH</strain>
    </source>
</reference>
<sequence>VPQLSRHLALVSVILQNSQKMSNSTDAAESMLAPSALGLGYLGAGSSTKRLASIIVETLLSDYSAVILNSFSQLRDSIHNRPLYIMMEPSLGCDPMHDHEAPKDVSPLFSSYIDRAESQILTLPTSILKLKLEEQIVQLLKELSSENADLQRQLDNVRSLLTDSHVQVSNKDSLMSSILKSKSDEKVRLLSEIQLLREQLYQKRIHGGVNIYKPDFGHTEGGHGDADERDAREFWNLRLKDKDDEILQLNKQIVSLKEEVSVLKGFTKDSMDEAERHRLEALSKSKASVSLEDENALLKRDLEELQMRYQTDMNAATTSIEALRTENTTLSKAAEEQEAEASTMRHKMETLESKALVLEAQLTEAKQRHMQDTEVLRRELERANAAATSAKDDLKKHAIMTDRLKAELEMLMKENGENSLVSGLKDQIEKQQKDISKLVSDIKIYRGKLAHANNKIEKLTGRPIPQRKALNSDDSNDFTDDDLYETEGHGDTDNLYGRSTQDTTIEETIECTSTRSSLSNAQLEREEDSKKSDVDKMVALIGKYREIVCCLARLPDAKLPKTLAGLSKFLSSRMKKAGTANMGEAFDPANDSDSDSHPRKKERTAKAKQGKSGKGIKGPKLGGNGKSASGGKGEVAVKRKGTDKNVTPAKASGSKKEHTENSDSDSYYYSYSISSNDTYLLEDKIDDDFFGVGGDPNAMVRRGDVEEYVSMKIQAALENFRMEYDNEAELQAMGIAHMTAKAILENYSHRSCQTYVSYLTDTMRILTDADIIDENDGLYLDDAGNWRRIGDVAVKSGLQPKDIELNRRRLDLFNHTSMTNLPLADPNHPLHRRDAQLAMTAADKVMNLQATGANYRLHHNLKGEGLTTDQIFDQLYNDTQRMRLEANTRREKMDSTSLQQLKLRETPSPYREVAQADHKIGLFGSLIVKASVVPENATSPSPAPLNVQLDKKTPGAPSAAAVPSKSNTATKSGERVIQTINNVLGMNVASVKVDHPEEPAKPKKPMLVQQRFDPRQRRGTGTKEVRSHQSDRVIETSKSQQYEEDKPRSLSPLSQNNLDTPIENTVNIISSARSLHSPLTACNDTRSEPQQETPDLGTPRAFRLVNSSEADGIYVRMSNEGVINGQIIVSDGFVTNISYKNMFGDNLDRVIYSHTDSQSGGQLTSSPGAPSHNSIAITKGTCLPNNIIQSPELNIDTRAQLPKYDADQGVSVQPTLFIETVVEDGDSGTLRTTGDDSIRPSIDLTRTPLHRPPSGAATGAQRNKLSIASEIDMGSISEIQKLSISVPSTLEHNDLADQLPLRGSLIKEDLEQIHVADVTTLLGKNVVDFQRAAMLDQSGPDAVPVSTQFSEDKGAVLLDESLLRILSLLPTTPAEDEFLSLPRAKSCYKKQREKDLLAPGAALRLVKITVKPGHERLIEIITKPDDTPYFYDPKTEYRYSDIHSLQESLQQEQQVDYHPNTAQPIDRSQAREDSSTMHPELDNSTMGSEENSRVSLQLEPDGPEISIKSLANTANEQIRQLFKLTVDKHGRPRRLTEAELYLLSKIGDYKSNSTATIRLQCGNNIGQRPTIANLVSINETSNLKTQDLSENAHLRKDPVASAPHSKTSIELTPDELVSLYLKKTEEKQAGHSTRAVVGHGLQSRPVKIAPQVSSIPVTARQSLEGPSDSSFTGKYVTVDGKVIEYTEEDQFVTELDRIVNSMVSTASATNKKSDDLTTDDLMVLQTKIRDSATLDSKLESRIQSIRHIQEQLTKGVIKVVRADDGSRLFMDSRGFVLNGAIVEDMLKEEPDKLCTQLDILASLASSELQSHGLLNGIKVRNKNGTIEADLLLPRMPIQTIKESMSSTRLRSDHSTAQPIMTTDGLFNSSYYLDLSTNNSKLQTTPPGNSLVSMTVSTLTEDGHIGVQMPQTQIPHRASTSGAQPGQFVARNMTRSIVRSQLGTALSTAASSARGSPGQILKPLRSIEGVTTDGNQQPITTAGRTIPMQRVSGEYRDSDGLRFVKSSASSALIRGSKGSLVDDSEAHAYIRGGVVSHGVAEILSYSKQNSHSLQPGAVAREVGLPEISPTAAHALEEAIICRGISFKRSTEKPSSTASYPLLNSNPTGKQYQYSTTNSIKPHGEFDSDGLDSKLLTCSIIIDSPISPVKSYRQTSAVEARSPFVAGPGAATEKTQGIIEEVSDIQV</sequence>
<feature type="non-terminal residue" evidence="3">
    <location>
        <position position="1"/>
    </location>
</feature>
<feature type="coiled-coil region" evidence="1">
    <location>
        <begin position="129"/>
        <end position="199"/>
    </location>
</feature>
<organism evidence="3 4">
    <name type="scientific">Giardia intestinalis</name>
    <name type="common">Giardia lamblia</name>
    <dbReference type="NCBI Taxonomy" id="5741"/>
    <lineage>
        <taxon>Eukaryota</taxon>
        <taxon>Metamonada</taxon>
        <taxon>Diplomonadida</taxon>
        <taxon>Hexamitidae</taxon>
        <taxon>Giardiinae</taxon>
        <taxon>Giardia</taxon>
    </lineage>
</organism>
<comment type="caution">
    <text evidence="3">The sequence shown here is derived from an EMBL/GenBank/DDBJ whole genome shotgun (WGS) entry which is preliminary data.</text>
</comment>
<feature type="coiled-coil region" evidence="1">
    <location>
        <begin position="288"/>
        <end position="397"/>
    </location>
</feature>
<dbReference type="VEuPathDB" id="GiardiaDB:DHA2_154604"/>
<dbReference type="VEuPathDB" id="GiardiaDB:QR46_0567"/>